<feature type="region of interest" description="Disordered" evidence="1">
    <location>
        <begin position="110"/>
        <end position="144"/>
    </location>
</feature>
<organism evidence="2 3">
    <name type="scientific">Callorhinus ursinus</name>
    <name type="common">Northern fur seal</name>
    <dbReference type="NCBI Taxonomy" id="34884"/>
    <lineage>
        <taxon>Eukaryota</taxon>
        <taxon>Metazoa</taxon>
        <taxon>Chordata</taxon>
        <taxon>Craniata</taxon>
        <taxon>Vertebrata</taxon>
        <taxon>Euteleostomi</taxon>
        <taxon>Mammalia</taxon>
        <taxon>Eutheria</taxon>
        <taxon>Laurasiatheria</taxon>
        <taxon>Carnivora</taxon>
        <taxon>Caniformia</taxon>
        <taxon>Pinnipedia</taxon>
        <taxon>Otariidae</taxon>
        <taxon>Callorhinus</taxon>
    </lineage>
</organism>
<sequence>MFRRLHSIFNSGPQRKVDVAESPYSDRASPAVRLMRSSSMYVVGDHGEKFSESLKKYKSPSSMDTSLSYLQQEGDRAWMYSRTQDCLQYLQELLALRKKYLSSLDGLKPRRAHGLSSTSSKSSKRAETAPGQSTSKDRKKATPKKCSQFSADVAEAMAFFDSIIAELDTEKRPQAAEAEPPNEDVDFDVATSSREHSLHSNWILRAPRRHSEDIAARAVHRTHGQSRRTMECRTIGTQRRLERHPIYLPKAVEGAFSTLKFKPKACKKDLGSPRQILFNFSGEDTEWDAELFALDPLVSRGEDFRETENPKGQWLLREKLWERTVP</sequence>
<accession>A0A3Q7QPQ2</accession>
<reference evidence="3" key="2">
    <citation type="submission" date="2025-08" db="UniProtKB">
        <authorList>
            <consortium name="RefSeq"/>
        </authorList>
    </citation>
    <scope>IDENTIFICATION</scope>
    <source>
        <tissue evidence="3">Blood</tissue>
    </source>
</reference>
<dbReference type="AlphaFoldDB" id="A0A3Q7QPQ2"/>
<evidence type="ECO:0000256" key="1">
    <source>
        <dbReference type="SAM" id="MobiDB-lite"/>
    </source>
</evidence>
<dbReference type="InParanoid" id="A0A3Q7QPQ2"/>
<evidence type="ECO:0000313" key="2">
    <source>
        <dbReference type="Proteomes" id="UP000286641"/>
    </source>
</evidence>
<dbReference type="GeneID" id="112826420"/>
<dbReference type="RefSeq" id="XP_025730311.1">
    <property type="nucleotide sequence ID" value="XM_025874526.1"/>
</dbReference>
<keyword evidence="2" id="KW-1185">Reference proteome</keyword>
<evidence type="ECO:0000313" key="3">
    <source>
        <dbReference type="RefSeq" id="XP_025730311.1"/>
    </source>
</evidence>
<proteinExistence type="predicted"/>
<gene>
    <name evidence="3" type="primary">CUNH13orf42</name>
</gene>
<reference key="1">
    <citation type="submission" date="2019-01" db="UniProtKB">
        <authorList>
            <consortium name="RefSeq"/>
        </authorList>
    </citation>
    <scope>IDENTIFICATION</scope>
</reference>
<protein>
    <submittedName>
        <fullName evidence="3">Uncharacterized protein C13orf42 homolog</fullName>
    </submittedName>
</protein>
<name>A0A3Q7QPQ2_CALUR</name>
<dbReference type="Proteomes" id="UP000286641">
    <property type="component" value="Unplaced"/>
</dbReference>
<dbReference type="CTD" id="113412675"/>